<sequence>MQSPMKKKAVLALVACCAMGILAACSQTEGTATAANVPNMKANIENPM</sequence>
<dbReference type="RefSeq" id="WP_165757007.1">
    <property type="nucleotide sequence ID" value="NZ_CP053562.1"/>
</dbReference>
<evidence type="ECO:0000313" key="2">
    <source>
        <dbReference type="EMBL" id="QPZ90238.1"/>
    </source>
</evidence>
<keyword evidence="3" id="KW-1185">Reference proteome</keyword>
<organism evidence="2 3">
    <name type="scientific">Thioclava electrotropha</name>
    <dbReference type="NCBI Taxonomy" id="1549850"/>
    <lineage>
        <taxon>Bacteria</taxon>
        <taxon>Pseudomonadati</taxon>
        <taxon>Pseudomonadota</taxon>
        <taxon>Alphaproteobacteria</taxon>
        <taxon>Rhodobacterales</taxon>
        <taxon>Paracoccaceae</taxon>
        <taxon>Thioclava</taxon>
    </lineage>
</organism>
<gene>
    <name evidence="2" type="ORF">AKL02_004630</name>
</gene>
<dbReference type="Proteomes" id="UP000192422">
    <property type="component" value="Chromosome"/>
</dbReference>
<dbReference type="PROSITE" id="PS51257">
    <property type="entry name" value="PROKAR_LIPOPROTEIN"/>
    <property type="match status" value="1"/>
</dbReference>
<dbReference type="EMBL" id="CP053562">
    <property type="protein sequence ID" value="QPZ90238.1"/>
    <property type="molecule type" value="Genomic_DNA"/>
</dbReference>
<evidence type="ECO:0000313" key="3">
    <source>
        <dbReference type="Proteomes" id="UP000192422"/>
    </source>
</evidence>
<name>A0ABX6YSK7_9RHOB</name>
<protein>
    <submittedName>
        <fullName evidence="2">Uncharacterized protein</fullName>
    </submittedName>
</protein>
<reference evidence="2 3" key="1">
    <citation type="submission" date="2020-05" db="EMBL/GenBank/DDBJ databases">
        <title>Thioclava electrotropha strain Elox9 finished genome.</title>
        <authorList>
            <person name="Rowe A.R."/>
            <person name="Wilbanks E.G."/>
        </authorList>
    </citation>
    <scope>NUCLEOTIDE SEQUENCE [LARGE SCALE GENOMIC DNA]</scope>
    <source>
        <strain evidence="2 3">Elox9</strain>
    </source>
</reference>
<feature type="chain" id="PRO_5047034392" evidence="1">
    <location>
        <begin position="24"/>
        <end position="48"/>
    </location>
</feature>
<proteinExistence type="predicted"/>
<evidence type="ECO:0000256" key="1">
    <source>
        <dbReference type="SAM" id="SignalP"/>
    </source>
</evidence>
<accession>A0ABX6YSK7</accession>
<keyword evidence="1" id="KW-0732">Signal</keyword>
<feature type="signal peptide" evidence="1">
    <location>
        <begin position="1"/>
        <end position="23"/>
    </location>
</feature>